<dbReference type="AlphaFoldDB" id="A0A1J1HH19"/>
<accession>A0A1J1HH19</accession>
<keyword evidence="2" id="KW-1185">Reference proteome</keyword>
<proteinExistence type="predicted"/>
<sequence>MKSCQKRKQNSGKETFLNVSERVWQKIFVSCEKDLKVVPFLREAFMVMLDEYTQTTFIERR</sequence>
<protein>
    <submittedName>
        <fullName evidence="1">CLUMA_CG001095, isoform A</fullName>
    </submittedName>
</protein>
<dbReference type="EMBL" id="CVRI01000004">
    <property type="protein sequence ID" value="CRK87293.1"/>
    <property type="molecule type" value="Genomic_DNA"/>
</dbReference>
<reference evidence="1 2" key="1">
    <citation type="submission" date="2015-04" db="EMBL/GenBank/DDBJ databases">
        <authorList>
            <person name="Syromyatnikov M.Y."/>
            <person name="Popov V.N."/>
        </authorList>
    </citation>
    <scope>NUCLEOTIDE SEQUENCE [LARGE SCALE GENOMIC DNA]</scope>
</reference>
<name>A0A1J1HH19_9DIPT</name>
<gene>
    <name evidence="1" type="ORF">CLUMA_CG001095</name>
</gene>
<evidence type="ECO:0000313" key="1">
    <source>
        <dbReference type="EMBL" id="CRK87293.1"/>
    </source>
</evidence>
<dbReference type="Proteomes" id="UP000183832">
    <property type="component" value="Unassembled WGS sequence"/>
</dbReference>
<evidence type="ECO:0000313" key="2">
    <source>
        <dbReference type="Proteomes" id="UP000183832"/>
    </source>
</evidence>
<organism evidence="1 2">
    <name type="scientific">Clunio marinus</name>
    <dbReference type="NCBI Taxonomy" id="568069"/>
    <lineage>
        <taxon>Eukaryota</taxon>
        <taxon>Metazoa</taxon>
        <taxon>Ecdysozoa</taxon>
        <taxon>Arthropoda</taxon>
        <taxon>Hexapoda</taxon>
        <taxon>Insecta</taxon>
        <taxon>Pterygota</taxon>
        <taxon>Neoptera</taxon>
        <taxon>Endopterygota</taxon>
        <taxon>Diptera</taxon>
        <taxon>Nematocera</taxon>
        <taxon>Chironomoidea</taxon>
        <taxon>Chironomidae</taxon>
        <taxon>Clunio</taxon>
    </lineage>
</organism>